<dbReference type="EMBL" id="JASJND010000001">
    <property type="protein sequence ID" value="MDJ1113048.1"/>
    <property type="molecule type" value="Genomic_DNA"/>
</dbReference>
<dbReference type="InterPro" id="IPR019109">
    <property type="entry name" value="MamF_MmsF"/>
</dbReference>
<dbReference type="Proteomes" id="UP001321481">
    <property type="component" value="Unassembled WGS sequence"/>
</dbReference>
<keyword evidence="8" id="KW-1185">Reference proteome</keyword>
<evidence type="ECO:0000256" key="6">
    <source>
        <dbReference type="SAM" id="Phobius"/>
    </source>
</evidence>
<name>A0ABT6ZA58_9MICO</name>
<sequence>MTDPNTPPPQGEPTPPPAAPTPPPAGHTPPPGYAAPPAGYQAPPAGYQAPPPGYAPAAAPLPPDQDKQWAMWAHIGGVLFLLPSLIIWLVFKDRGPRTNVEGKEALNWQITFTIVYVGAAIVLSILSFVLWFLGFLTGLVLFAIWVLNVVFSIQGGMKVNAGGSYRYPFNFRFIK</sequence>
<evidence type="ECO:0000256" key="1">
    <source>
        <dbReference type="ARBA" id="ARBA00004141"/>
    </source>
</evidence>
<evidence type="ECO:0000256" key="4">
    <source>
        <dbReference type="ARBA" id="ARBA00023136"/>
    </source>
</evidence>
<evidence type="ECO:0000256" key="3">
    <source>
        <dbReference type="ARBA" id="ARBA00022989"/>
    </source>
</evidence>
<evidence type="ECO:0000256" key="5">
    <source>
        <dbReference type="SAM" id="MobiDB-lite"/>
    </source>
</evidence>
<dbReference type="Pfam" id="PF09685">
    <property type="entry name" value="MamF_MmsF"/>
    <property type="match status" value="1"/>
</dbReference>
<protein>
    <submittedName>
        <fullName evidence="7">DUF4870 domain-containing protein</fullName>
    </submittedName>
</protein>
<evidence type="ECO:0000313" key="7">
    <source>
        <dbReference type="EMBL" id="MDJ1113048.1"/>
    </source>
</evidence>
<reference evidence="7 8" key="1">
    <citation type="submission" date="2023-05" db="EMBL/GenBank/DDBJ databases">
        <title>Microbacterium dauci sp.nov., Isolated from Carrot Rhizosphere Soil.</title>
        <authorList>
            <person name="Xiao Z."/>
            <person name="Zheng J."/>
        </authorList>
    </citation>
    <scope>NUCLEOTIDE SEQUENCE [LARGE SCALE GENOMIC DNA]</scope>
    <source>
        <strain evidence="7 8">LX3-4</strain>
    </source>
</reference>
<feature type="transmembrane region" description="Helical" evidence="6">
    <location>
        <begin position="139"/>
        <end position="157"/>
    </location>
</feature>
<keyword evidence="3 6" id="KW-1133">Transmembrane helix</keyword>
<feature type="transmembrane region" description="Helical" evidence="6">
    <location>
        <begin position="112"/>
        <end position="133"/>
    </location>
</feature>
<gene>
    <name evidence="7" type="ORF">QNI14_01125</name>
</gene>
<comment type="caution">
    <text evidence="7">The sequence shown here is derived from an EMBL/GenBank/DDBJ whole genome shotgun (WGS) entry which is preliminary data.</text>
</comment>
<feature type="compositionally biased region" description="Pro residues" evidence="5">
    <location>
        <begin position="1"/>
        <end position="34"/>
    </location>
</feature>
<feature type="compositionally biased region" description="Low complexity" evidence="5">
    <location>
        <begin position="35"/>
        <end position="48"/>
    </location>
</feature>
<proteinExistence type="predicted"/>
<feature type="region of interest" description="Disordered" evidence="5">
    <location>
        <begin position="1"/>
        <end position="48"/>
    </location>
</feature>
<comment type="subcellular location">
    <subcellularLocation>
        <location evidence="1">Membrane</location>
        <topology evidence="1">Multi-pass membrane protein</topology>
    </subcellularLocation>
</comment>
<feature type="transmembrane region" description="Helical" evidence="6">
    <location>
        <begin position="69"/>
        <end position="91"/>
    </location>
</feature>
<evidence type="ECO:0000256" key="2">
    <source>
        <dbReference type="ARBA" id="ARBA00022692"/>
    </source>
</evidence>
<dbReference type="RefSeq" id="WP_283714345.1">
    <property type="nucleotide sequence ID" value="NZ_JASJND010000001.1"/>
</dbReference>
<keyword evidence="4 6" id="KW-0472">Membrane</keyword>
<accession>A0ABT6ZA58</accession>
<organism evidence="7 8">
    <name type="scientific">Microbacterium dauci</name>
    <dbReference type="NCBI Taxonomy" id="3048008"/>
    <lineage>
        <taxon>Bacteria</taxon>
        <taxon>Bacillati</taxon>
        <taxon>Actinomycetota</taxon>
        <taxon>Actinomycetes</taxon>
        <taxon>Micrococcales</taxon>
        <taxon>Microbacteriaceae</taxon>
        <taxon>Microbacterium</taxon>
    </lineage>
</organism>
<evidence type="ECO:0000313" key="8">
    <source>
        <dbReference type="Proteomes" id="UP001321481"/>
    </source>
</evidence>
<keyword evidence="2 6" id="KW-0812">Transmembrane</keyword>